<dbReference type="EMBL" id="LT671858">
    <property type="protein sequence ID" value="SIM30407.1"/>
    <property type="molecule type" value="Genomic_DNA"/>
</dbReference>
<sequence length="75" mass="8550">MNWKLTSILVIVVVAFIFLVPVVPAVGLLPGVAQIQNHPVYFHYYKSISGVFTPFGTSFYGKYYFHPFPFWGTYA</sequence>
<accession>A0A1N5S380</accession>
<name>A0A1N5S380_9ARCH</name>
<dbReference type="GeneID" id="41587378"/>
<organism evidence="1 2">
    <name type="scientific">Cuniculiplasma divulgatum</name>
    <dbReference type="NCBI Taxonomy" id="1673428"/>
    <lineage>
        <taxon>Archaea</taxon>
        <taxon>Methanobacteriati</taxon>
        <taxon>Thermoplasmatota</taxon>
        <taxon>Thermoplasmata</taxon>
        <taxon>Thermoplasmatales</taxon>
        <taxon>Cuniculiplasmataceae</taxon>
        <taxon>Cuniculiplasma</taxon>
    </lineage>
</organism>
<reference evidence="1 2" key="1">
    <citation type="submission" date="2016-04" db="EMBL/GenBank/DDBJ databases">
        <authorList>
            <person name="Evans L.H."/>
            <person name="Alamgir A."/>
            <person name="Owens N."/>
            <person name="Weber N.D."/>
            <person name="Virtaneva K."/>
            <person name="Barbian K."/>
            <person name="Babar A."/>
            <person name="Rosenke K."/>
        </authorList>
    </citation>
    <scope>NUCLEOTIDE SEQUENCE [LARGE SCALE GENOMIC DNA]</scope>
    <source>
        <strain evidence="2">S5(T) (JCM 30642 \VKM B-2941)</strain>
    </source>
</reference>
<evidence type="ECO:0000313" key="1">
    <source>
        <dbReference type="EMBL" id="SIM30407.1"/>
    </source>
</evidence>
<gene>
    <name evidence="1" type="ORF">CSP5_0058</name>
</gene>
<protein>
    <submittedName>
        <fullName evidence="1">Membrane protein</fullName>
    </submittedName>
</protein>
<proteinExistence type="predicted"/>
<evidence type="ECO:0000313" key="2">
    <source>
        <dbReference type="Proteomes" id="UP000195607"/>
    </source>
</evidence>
<dbReference type="Proteomes" id="UP000195607">
    <property type="component" value="Chromosome I"/>
</dbReference>
<dbReference type="AlphaFoldDB" id="A0A1N5S380"/>
<dbReference type="RefSeq" id="WP_148689404.1">
    <property type="nucleotide sequence ID" value="NZ_LT671858.1"/>
</dbReference>